<dbReference type="EMBL" id="JBIACK010000001">
    <property type="protein sequence ID" value="MFE8700103.1"/>
    <property type="molecule type" value="Genomic_DNA"/>
</dbReference>
<dbReference type="GO" id="GO:0016787">
    <property type="term" value="F:hydrolase activity"/>
    <property type="evidence" value="ECO:0007669"/>
    <property type="project" value="UniProtKB-KW"/>
</dbReference>
<keyword evidence="1" id="KW-1133">Transmembrane helix</keyword>
<evidence type="ECO:0000259" key="2">
    <source>
        <dbReference type="Pfam" id="PF02517"/>
    </source>
</evidence>
<gene>
    <name evidence="3" type="ORF">ACFYKX_05630</name>
</gene>
<feature type="transmembrane region" description="Helical" evidence="1">
    <location>
        <begin position="304"/>
        <end position="328"/>
    </location>
</feature>
<organism evidence="3 4">
    <name type="scientific">Cytobacillus spartinae</name>
    <dbReference type="NCBI Taxonomy" id="3299023"/>
    <lineage>
        <taxon>Bacteria</taxon>
        <taxon>Bacillati</taxon>
        <taxon>Bacillota</taxon>
        <taxon>Bacilli</taxon>
        <taxon>Bacillales</taxon>
        <taxon>Bacillaceae</taxon>
        <taxon>Cytobacillus</taxon>
    </lineage>
</organism>
<evidence type="ECO:0000256" key="1">
    <source>
        <dbReference type="SAM" id="Phobius"/>
    </source>
</evidence>
<keyword evidence="4" id="KW-1185">Reference proteome</keyword>
<dbReference type="Proteomes" id="UP001601059">
    <property type="component" value="Unassembled WGS sequence"/>
</dbReference>
<accession>A0ABW6KBD8</accession>
<protein>
    <submittedName>
        <fullName evidence="3">CPBP family intramembrane glutamic endopeptidase</fullName>
        <ecNumber evidence="3">3.4.-.-</ecNumber>
    </submittedName>
</protein>
<reference evidence="3 4" key="1">
    <citation type="submission" date="2024-08" db="EMBL/GenBank/DDBJ databases">
        <title>Two novel Cytobacillus novel species.</title>
        <authorList>
            <person name="Liu G."/>
        </authorList>
    </citation>
    <scope>NUCLEOTIDE SEQUENCE [LARGE SCALE GENOMIC DNA]</scope>
    <source>
        <strain evidence="3 4">FJAT-54145</strain>
    </source>
</reference>
<feature type="transmembrane region" description="Helical" evidence="1">
    <location>
        <begin position="75"/>
        <end position="97"/>
    </location>
</feature>
<sequence length="510" mass="58572">METRLIVTIITLIVLLEGFIIYLFIKYKQGKIDENPLRSITNKEWKMIYYAFFKWKKRELPDGVDSFSIHKNSNYFWLFIALLHEQVLEAIFFHFWFKQDYPSIAYIMTGLHVYSILYMLGDYNWVRNTPVVVKKNFVTMQVGARRKLSFHIRNIQTIQKATIKYDKSGGIIHERDVFHLTALPRLFTRIFGISDELKYEIIFENPLEATGYFGTKKKVTKAFIYLDEADQFVDLLNDRKEHLLDENDEEIVEVDTRKVEKQQLFNWKLYSILLAINVVGALALTPYAIARGNYHEEMGIPKLLFSVIFIGQVVLEAAIFIFLALWMANRVKVRIPIIKSLLDKKNAFLLYRNQIASSVALGVITGIIILITSYFVSKPLGIDNSSINEPAWWVSTLGSIGAATTEETMLRLFLITLIIWMFVKFSKKAPTKFTKWFAISLSSLIFGVLHFGVASSSFEMTIGLFAAMLLINGIGGMVFGALFVFAGLEFAMISHFMADVVIHVIAPLFI</sequence>
<evidence type="ECO:0000313" key="4">
    <source>
        <dbReference type="Proteomes" id="UP001601059"/>
    </source>
</evidence>
<feature type="domain" description="CAAX prenyl protease 2/Lysostaphin resistance protein A-like" evidence="2">
    <location>
        <begin position="391"/>
        <end position="500"/>
    </location>
</feature>
<keyword evidence="1" id="KW-0472">Membrane</keyword>
<dbReference type="EC" id="3.4.-.-" evidence="3"/>
<proteinExistence type="predicted"/>
<dbReference type="InterPro" id="IPR003675">
    <property type="entry name" value="Rce1/LyrA-like_dom"/>
</dbReference>
<evidence type="ECO:0000313" key="3">
    <source>
        <dbReference type="EMBL" id="MFE8700103.1"/>
    </source>
</evidence>
<feature type="transmembrane region" description="Helical" evidence="1">
    <location>
        <begin position="464"/>
        <end position="488"/>
    </location>
</feature>
<dbReference type="RefSeq" id="WP_389358868.1">
    <property type="nucleotide sequence ID" value="NZ_JBIACK010000001.1"/>
</dbReference>
<feature type="transmembrane region" description="Helical" evidence="1">
    <location>
        <begin position="437"/>
        <end position="458"/>
    </location>
</feature>
<comment type="caution">
    <text evidence="3">The sequence shown here is derived from an EMBL/GenBank/DDBJ whole genome shotgun (WGS) entry which is preliminary data.</text>
</comment>
<dbReference type="Pfam" id="PF02517">
    <property type="entry name" value="Rce1-like"/>
    <property type="match status" value="1"/>
</dbReference>
<keyword evidence="1" id="KW-0812">Transmembrane</keyword>
<feature type="transmembrane region" description="Helical" evidence="1">
    <location>
        <begin position="267"/>
        <end position="289"/>
    </location>
</feature>
<feature type="transmembrane region" description="Helical" evidence="1">
    <location>
        <begin position="103"/>
        <end position="120"/>
    </location>
</feature>
<name>A0ABW6KBD8_9BACI</name>
<keyword evidence="3" id="KW-0378">Hydrolase</keyword>
<feature type="transmembrane region" description="Helical" evidence="1">
    <location>
        <begin position="6"/>
        <end position="25"/>
    </location>
</feature>
<feature type="transmembrane region" description="Helical" evidence="1">
    <location>
        <begin position="408"/>
        <end position="425"/>
    </location>
</feature>
<feature type="transmembrane region" description="Helical" evidence="1">
    <location>
        <begin position="349"/>
        <end position="376"/>
    </location>
</feature>